<keyword evidence="2" id="KW-0732">Signal</keyword>
<feature type="compositionally biased region" description="Acidic residues" evidence="1">
    <location>
        <begin position="68"/>
        <end position="78"/>
    </location>
</feature>
<keyword evidence="4" id="KW-1185">Reference proteome</keyword>
<organism evidence="3 4">
    <name type="scientific">Scomber scombrus</name>
    <name type="common">Atlantic mackerel</name>
    <name type="synonym">Scomber vernalis</name>
    <dbReference type="NCBI Taxonomy" id="13677"/>
    <lineage>
        <taxon>Eukaryota</taxon>
        <taxon>Metazoa</taxon>
        <taxon>Chordata</taxon>
        <taxon>Craniata</taxon>
        <taxon>Vertebrata</taxon>
        <taxon>Euteleostomi</taxon>
        <taxon>Actinopterygii</taxon>
        <taxon>Neopterygii</taxon>
        <taxon>Teleostei</taxon>
        <taxon>Neoteleostei</taxon>
        <taxon>Acanthomorphata</taxon>
        <taxon>Pelagiaria</taxon>
        <taxon>Scombriformes</taxon>
        <taxon>Scombridae</taxon>
        <taxon>Scomber</taxon>
    </lineage>
</organism>
<proteinExistence type="predicted"/>
<dbReference type="Proteomes" id="UP001314229">
    <property type="component" value="Unassembled WGS sequence"/>
</dbReference>
<dbReference type="AlphaFoldDB" id="A0AAV1Q143"/>
<dbReference type="PANTHER" id="PTHR47272:SF2">
    <property type="entry name" value="PIGGYBAC TRANSPOSABLE ELEMENT-DERIVED PROTEIN 3-LIKE"/>
    <property type="match status" value="1"/>
</dbReference>
<sequence>MSACTKKWTMRMLMHFTDLALANSWLLYCKDLTICGEPKKSIMQFLEFRMEVARTLLAQHHSQGNDADLSELSEEEDDSKQGKKRLVTAMPHVSVRRRANAHLPDMISLKNAAQAALEEPECVV</sequence>
<protein>
    <submittedName>
        <fullName evidence="3">PiggyBac transposable element-derived protein 3-like</fullName>
    </submittedName>
</protein>
<name>A0AAV1Q143_SCOSC</name>
<evidence type="ECO:0000313" key="4">
    <source>
        <dbReference type="Proteomes" id="UP001314229"/>
    </source>
</evidence>
<feature type="region of interest" description="Disordered" evidence="1">
    <location>
        <begin position="64"/>
        <end position="89"/>
    </location>
</feature>
<dbReference type="PANTHER" id="PTHR47272">
    <property type="entry name" value="DDE_TNP_1_7 DOMAIN-CONTAINING PROTEIN"/>
    <property type="match status" value="1"/>
</dbReference>
<feature type="signal peptide" evidence="2">
    <location>
        <begin position="1"/>
        <end position="22"/>
    </location>
</feature>
<evidence type="ECO:0000256" key="2">
    <source>
        <dbReference type="SAM" id="SignalP"/>
    </source>
</evidence>
<comment type="caution">
    <text evidence="3">The sequence shown here is derived from an EMBL/GenBank/DDBJ whole genome shotgun (WGS) entry which is preliminary data.</text>
</comment>
<dbReference type="EMBL" id="CAWUFR010000456">
    <property type="protein sequence ID" value="CAK6978112.1"/>
    <property type="molecule type" value="Genomic_DNA"/>
</dbReference>
<evidence type="ECO:0000256" key="1">
    <source>
        <dbReference type="SAM" id="MobiDB-lite"/>
    </source>
</evidence>
<evidence type="ECO:0000313" key="3">
    <source>
        <dbReference type="EMBL" id="CAK6978112.1"/>
    </source>
</evidence>
<accession>A0AAV1Q143</accession>
<feature type="chain" id="PRO_5043404675" evidence="2">
    <location>
        <begin position="23"/>
        <end position="124"/>
    </location>
</feature>
<reference evidence="3 4" key="1">
    <citation type="submission" date="2024-01" db="EMBL/GenBank/DDBJ databases">
        <authorList>
            <person name="Alioto T."/>
            <person name="Alioto T."/>
            <person name="Gomez Garrido J."/>
        </authorList>
    </citation>
    <scope>NUCLEOTIDE SEQUENCE [LARGE SCALE GENOMIC DNA]</scope>
</reference>
<gene>
    <name evidence="3" type="ORF">FSCOSCO3_A014558</name>
</gene>